<dbReference type="RefSeq" id="XP_040479646.1">
    <property type="nucleotide sequence ID" value="XM_040623712.1"/>
</dbReference>
<organism evidence="2 3">
    <name type="scientific">Ursus maritimus</name>
    <name type="common">Polar bear</name>
    <name type="synonym">Thalarctos maritimus</name>
    <dbReference type="NCBI Taxonomy" id="29073"/>
    <lineage>
        <taxon>Eukaryota</taxon>
        <taxon>Metazoa</taxon>
        <taxon>Chordata</taxon>
        <taxon>Craniata</taxon>
        <taxon>Vertebrata</taxon>
        <taxon>Euteleostomi</taxon>
        <taxon>Mammalia</taxon>
        <taxon>Eutheria</taxon>
        <taxon>Laurasiatheria</taxon>
        <taxon>Carnivora</taxon>
        <taxon>Caniformia</taxon>
        <taxon>Ursidae</taxon>
        <taxon>Ursus</taxon>
    </lineage>
</organism>
<feature type="compositionally biased region" description="Basic and acidic residues" evidence="1">
    <location>
        <begin position="150"/>
        <end position="162"/>
    </location>
</feature>
<feature type="region of interest" description="Disordered" evidence="1">
    <location>
        <begin position="1"/>
        <end position="85"/>
    </location>
</feature>
<name>A0A8M1F8H6_URSMA</name>
<reference evidence="3" key="1">
    <citation type="submission" date="2025-08" db="UniProtKB">
        <authorList>
            <consortium name="RefSeq"/>
        </authorList>
    </citation>
    <scope>IDENTIFICATION</scope>
    <source>
        <tissue evidence="3">Whole blood</tissue>
    </source>
</reference>
<sequence length="291" mass="31404">MQTESELNKAKKCVSFTSEQDDQDSLLQQWASEHRDAGGAQGGNSAAKPSCVGKVPTISDLAVSEENGAEKVQSQEEDPSAQASLEATAAPANHLIAILRETLKERQPSKPQPESTNPYSRSCAAVLSVNCGALSSFQRELLLPDLREREGSEQADKAERSTAHVSVVDAEGRGPAPPSGRCVCYPSCWGCWQPAAHSCIFRARRGLKRPPHPRPLPLSSSARTDGQGKACWGGNITHELQEHDGCWGAEEAVSVVAVLWFPSFLQARSDLTLRPAGLMETFITSSLNRRC</sequence>
<dbReference type="GeneID" id="103671289"/>
<dbReference type="KEGG" id="umr:103671289"/>
<dbReference type="Proteomes" id="UP000261680">
    <property type="component" value="Unplaced"/>
</dbReference>
<evidence type="ECO:0000256" key="1">
    <source>
        <dbReference type="SAM" id="MobiDB-lite"/>
    </source>
</evidence>
<keyword evidence="2" id="KW-1185">Reference proteome</keyword>
<feature type="region of interest" description="Disordered" evidence="1">
    <location>
        <begin position="150"/>
        <end position="178"/>
    </location>
</feature>
<evidence type="ECO:0000313" key="3">
    <source>
        <dbReference type="RefSeq" id="XP_040479646.1"/>
    </source>
</evidence>
<protein>
    <submittedName>
        <fullName evidence="3">Uncharacterized protein LOC103671289</fullName>
    </submittedName>
</protein>
<accession>A0A8M1F8H6</accession>
<gene>
    <name evidence="3" type="primary">LOC103671289</name>
</gene>
<dbReference type="AlphaFoldDB" id="A0A8M1F8H6"/>
<proteinExistence type="predicted"/>
<evidence type="ECO:0000313" key="2">
    <source>
        <dbReference type="Proteomes" id="UP000261680"/>
    </source>
</evidence>